<gene>
    <name evidence="1" type="primary">rsmF_1</name>
    <name evidence="1" type="ORF">NCTC13148_01319</name>
</gene>
<evidence type="ECO:0000313" key="2">
    <source>
        <dbReference type="Proteomes" id="UP000254255"/>
    </source>
</evidence>
<dbReference type="GO" id="GO:0008168">
    <property type="term" value="F:methyltransferase activity"/>
    <property type="evidence" value="ECO:0007669"/>
    <property type="project" value="UniProtKB-KW"/>
</dbReference>
<dbReference type="Proteomes" id="UP000254255">
    <property type="component" value="Unassembled WGS sequence"/>
</dbReference>
<reference evidence="1 2" key="1">
    <citation type="submission" date="2018-06" db="EMBL/GenBank/DDBJ databases">
        <authorList>
            <consortium name="Pathogen Informatics"/>
            <person name="Doyle S."/>
        </authorList>
    </citation>
    <scope>NUCLEOTIDE SEQUENCE [LARGE SCALE GENOMIC DNA]</scope>
    <source>
        <strain evidence="1 2">NCTC13148</strain>
    </source>
</reference>
<dbReference type="EMBL" id="UGET01000004">
    <property type="protein sequence ID" value="STL71191.1"/>
    <property type="molecule type" value="Genomic_DNA"/>
</dbReference>
<dbReference type="AlphaFoldDB" id="A0A377BNW3"/>
<protein>
    <submittedName>
        <fullName evidence="1">Ribosomal RNA small subunit methyltransferase F</fullName>
        <ecNumber evidence="1">2.1.1.178</ecNumber>
    </submittedName>
</protein>
<evidence type="ECO:0000313" key="1">
    <source>
        <dbReference type="EMBL" id="STL71191.1"/>
    </source>
</evidence>
<accession>A0A377BNW3</accession>
<dbReference type="EC" id="2.1.1.178" evidence="1"/>
<keyword evidence="1" id="KW-0808">Transferase</keyword>
<keyword evidence="1" id="KW-0489">Methyltransferase</keyword>
<organism evidence="1 2">
    <name type="scientific">Escherichia coli</name>
    <dbReference type="NCBI Taxonomy" id="562"/>
    <lineage>
        <taxon>Bacteria</taxon>
        <taxon>Pseudomonadati</taxon>
        <taxon>Pseudomonadota</taxon>
        <taxon>Gammaproteobacteria</taxon>
        <taxon>Enterobacterales</taxon>
        <taxon>Enterobacteriaceae</taxon>
        <taxon>Escherichia</taxon>
    </lineage>
</organism>
<sequence length="59" mass="6911">MLNWRLFFCQWYMLVAQHTVYFPDAFLTQMREAMPSTLSFDDFLAPVSARCAAAFALIR</sequence>
<name>A0A377BNW3_ECOLX</name>
<dbReference type="GO" id="GO:0032259">
    <property type="term" value="P:methylation"/>
    <property type="evidence" value="ECO:0007669"/>
    <property type="project" value="UniProtKB-KW"/>
</dbReference>
<proteinExistence type="predicted"/>